<evidence type="ECO:0000256" key="2">
    <source>
        <dbReference type="ARBA" id="ARBA00005124"/>
    </source>
</evidence>
<comment type="catalytic activity">
    <reaction evidence="7">
        <text>L-lysyl-[lipoyl-carrier protein] + (R)-lipoate + ATP = N(6)-[(R)-lipoyl]-L-lysyl-[lipoyl-carrier protein] + AMP + diphosphate + H(+)</text>
        <dbReference type="Rhea" id="RHEA:49288"/>
        <dbReference type="Rhea" id="RHEA-COMP:10500"/>
        <dbReference type="Rhea" id="RHEA-COMP:10502"/>
        <dbReference type="ChEBI" id="CHEBI:15378"/>
        <dbReference type="ChEBI" id="CHEBI:29969"/>
        <dbReference type="ChEBI" id="CHEBI:30616"/>
        <dbReference type="ChEBI" id="CHEBI:33019"/>
        <dbReference type="ChEBI" id="CHEBI:83088"/>
        <dbReference type="ChEBI" id="CHEBI:83099"/>
        <dbReference type="ChEBI" id="CHEBI:456215"/>
        <dbReference type="EC" id="6.3.1.20"/>
    </reaction>
</comment>
<reference evidence="10" key="1">
    <citation type="journal article" date="2019" name="Int. J. Syst. Evol. Microbiol.">
        <title>The Global Catalogue of Microorganisms (GCM) 10K type strain sequencing project: providing services to taxonomists for standard genome sequencing and annotation.</title>
        <authorList>
            <consortium name="The Broad Institute Genomics Platform"/>
            <consortium name="The Broad Institute Genome Sequencing Center for Infectious Disease"/>
            <person name="Wu L."/>
            <person name="Ma J."/>
        </authorList>
    </citation>
    <scope>NUCLEOTIDE SEQUENCE [LARGE SCALE GENOMIC DNA]</scope>
    <source>
        <strain evidence="10">CGMCC 1.18439</strain>
    </source>
</reference>
<protein>
    <recommendedName>
        <fullName evidence="3">lipoate--protein ligase</fullName>
        <ecNumber evidence="3">6.3.1.20</ecNumber>
    </recommendedName>
</protein>
<keyword evidence="5" id="KW-0547">Nucleotide-binding</keyword>
<evidence type="ECO:0000256" key="7">
    <source>
        <dbReference type="ARBA" id="ARBA00048037"/>
    </source>
</evidence>
<evidence type="ECO:0000313" key="9">
    <source>
        <dbReference type="EMBL" id="GHF96791.1"/>
    </source>
</evidence>
<dbReference type="Pfam" id="PF21948">
    <property type="entry name" value="LplA-B_cat"/>
    <property type="match status" value="1"/>
</dbReference>
<keyword evidence="4 9" id="KW-0436">Ligase</keyword>
<evidence type="ECO:0000256" key="3">
    <source>
        <dbReference type="ARBA" id="ARBA00012367"/>
    </source>
</evidence>
<keyword evidence="10" id="KW-1185">Reference proteome</keyword>
<dbReference type="NCBIfam" id="TIGR00545">
    <property type="entry name" value="lipoyltrans"/>
    <property type="match status" value="1"/>
</dbReference>
<evidence type="ECO:0000256" key="6">
    <source>
        <dbReference type="ARBA" id="ARBA00022840"/>
    </source>
</evidence>
<dbReference type="PROSITE" id="PS51733">
    <property type="entry name" value="BPL_LPL_CATALYTIC"/>
    <property type="match status" value="1"/>
</dbReference>
<evidence type="ECO:0000256" key="4">
    <source>
        <dbReference type="ARBA" id="ARBA00022598"/>
    </source>
</evidence>
<organism evidence="9 10">
    <name type="scientific">Deinococcus piscis</name>
    <dbReference type="NCBI Taxonomy" id="394230"/>
    <lineage>
        <taxon>Bacteria</taxon>
        <taxon>Thermotogati</taxon>
        <taxon>Deinococcota</taxon>
        <taxon>Deinococci</taxon>
        <taxon>Deinococcales</taxon>
        <taxon>Deinococcaceae</taxon>
        <taxon>Deinococcus</taxon>
    </lineage>
</organism>
<dbReference type="InterPro" id="IPR019491">
    <property type="entry name" value="Lipoate_protein_ligase_C"/>
</dbReference>
<keyword evidence="6" id="KW-0067">ATP-binding</keyword>
<dbReference type="CDD" id="cd16443">
    <property type="entry name" value="LplA"/>
    <property type="match status" value="1"/>
</dbReference>
<dbReference type="PANTHER" id="PTHR12561">
    <property type="entry name" value="LIPOATE-PROTEIN LIGASE"/>
    <property type="match status" value="1"/>
</dbReference>
<comment type="caution">
    <text evidence="9">The sequence shown here is derived from an EMBL/GenBank/DDBJ whole genome shotgun (WGS) entry which is preliminary data.</text>
</comment>
<name>A0ABQ3K0U5_9DEIO</name>
<sequence>MHYIRNADNHDVTVNLALETYLVRNRLVDGPLLLFYINDPCVIVGRNQNTIEEINREYVEQSGVQVVRRLSGGGAVYQDQGNLCYCFIKDDDGSFRDFASFTGPVVEALQRLGATDAALRGRNDLVIGEQKISGNAMYVSGGRMTAHGTLLYDVNLDHVAAALKPPKEKIESKGIKSVRARVTNIRPHLAPEFQGLSTGEFRDEILRQLAEQLAHQSGEEVTEYHLTEQDWQEIEKIRQEYFLNWDWNFGRSPDFSLERRHKFPSGLIDVRMNVEKKHIAAIRIYGDFFALDDVSELERALTGVPYRPEDIAAALEPFDLSRYFGAVERDEFIRLIV</sequence>
<gene>
    <name evidence="9" type="primary">lplA-2</name>
    <name evidence="9" type="ORF">GCM10017783_05870</name>
</gene>
<evidence type="ECO:0000256" key="1">
    <source>
        <dbReference type="ARBA" id="ARBA00005085"/>
    </source>
</evidence>
<dbReference type="SUPFAM" id="SSF82649">
    <property type="entry name" value="SufE/NifU"/>
    <property type="match status" value="1"/>
</dbReference>
<feature type="domain" description="BPL/LPL catalytic" evidence="8">
    <location>
        <begin position="27"/>
        <end position="217"/>
    </location>
</feature>
<evidence type="ECO:0000259" key="8">
    <source>
        <dbReference type="PROSITE" id="PS51733"/>
    </source>
</evidence>
<dbReference type="InterPro" id="IPR004562">
    <property type="entry name" value="LipoylTrfase_LipoateP_Ligase"/>
</dbReference>
<evidence type="ECO:0000313" key="10">
    <source>
        <dbReference type="Proteomes" id="UP000632154"/>
    </source>
</evidence>
<dbReference type="Gene3D" id="3.30.930.10">
    <property type="entry name" value="Bira Bifunctional Protein, Domain 2"/>
    <property type="match status" value="1"/>
</dbReference>
<accession>A0ABQ3K0U5</accession>
<dbReference type="Pfam" id="PF10437">
    <property type="entry name" value="Lip_prot_lig_C"/>
    <property type="match status" value="1"/>
</dbReference>
<comment type="pathway">
    <text evidence="1">Protein modification; protein lipoylation via exogenous pathway; protein N(6)-(lipoyl)lysine from lipoate: step 2/2.</text>
</comment>
<dbReference type="PANTHER" id="PTHR12561:SF3">
    <property type="entry name" value="LIPOYLTRANSFERASE 1, MITOCHONDRIAL"/>
    <property type="match status" value="1"/>
</dbReference>
<dbReference type="InterPro" id="IPR045864">
    <property type="entry name" value="aa-tRNA-synth_II/BPL/LPL"/>
</dbReference>
<dbReference type="GO" id="GO:0016874">
    <property type="term" value="F:ligase activity"/>
    <property type="evidence" value="ECO:0007669"/>
    <property type="project" value="UniProtKB-KW"/>
</dbReference>
<comment type="pathway">
    <text evidence="2">Protein modification; protein lipoylation via exogenous pathway; protein N(6)-(lipoyl)lysine from lipoate: step 1/2.</text>
</comment>
<proteinExistence type="predicted"/>
<dbReference type="EMBL" id="BNAL01000004">
    <property type="protein sequence ID" value="GHF96791.1"/>
    <property type="molecule type" value="Genomic_DNA"/>
</dbReference>
<dbReference type="Gene3D" id="3.30.390.50">
    <property type="entry name" value="CO dehydrogenase flavoprotein, C-terminal domain"/>
    <property type="match status" value="1"/>
</dbReference>
<dbReference type="EC" id="6.3.1.20" evidence="3"/>
<evidence type="ECO:0000256" key="5">
    <source>
        <dbReference type="ARBA" id="ARBA00022741"/>
    </source>
</evidence>
<dbReference type="SUPFAM" id="SSF55681">
    <property type="entry name" value="Class II aaRS and biotin synthetases"/>
    <property type="match status" value="1"/>
</dbReference>
<dbReference type="RefSeq" id="WP_189642181.1">
    <property type="nucleotide sequence ID" value="NZ_BNAL01000004.1"/>
</dbReference>
<dbReference type="Proteomes" id="UP000632154">
    <property type="component" value="Unassembled WGS sequence"/>
</dbReference>
<dbReference type="InterPro" id="IPR004143">
    <property type="entry name" value="BPL_LPL_catalytic"/>
</dbReference>